<reference evidence="3" key="1">
    <citation type="submission" date="2020-06" db="EMBL/GenBank/DDBJ databases">
        <authorList>
            <person name="Li T."/>
            <person name="Hu X."/>
            <person name="Zhang T."/>
            <person name="Song X."/>
            <person name="Zhang H."/>
            <person name="Dai N."/>
            <person name="Sheng W."/>
            <person name="Hou X."/>
            <person name="Wei L."/>
        </authorList>
    </citation>
    <scope>NUCLEOTIDE SEQUENCE</scope>
    <source>
        <strain evidence="3">G02</strain>
        <tissue evidence="3">Leaf</tissue>
    </source>
</reference>
<organism evidence="3">
    <name type="scientific">Sesamum radiatum</name>
    <name type="common">Black benniseed</name>
    <dbReference type="NCBI Taxonomy" id="300843"/>
    <lineage>
        <taxon>Eukaryota</taxon>
        <taxon>Viridiplantae</taxon>
        <taxon>Streptophyta</taxon>
        <taxon>Embryophyta</taxon>
        <taxon>Tracheophyta</taxon>
        <taxon>Spermatophyta</taxon>
        <taxon>Magnoliopsida</taxon>
        <taxon>eudicotyledons</taxon>
        <taxon>Gunneridae</taxon>
        <taxon>Pentapetalae</taxon>
        <taxon>asterids</taxon>
        <taxon>lamiids</taxon>
        <taxon>Lamiales</taxon>
        <taxon>Pedaliaceae</taxon>
        <taxon>Sesamum</taxon>
    </lineage>
</organism>
<dbReference type="Pfam" id="PF08268">
    <property type="entry name" value="FBA_3"/>
    <property type="match status" value="1"/>
</dbReference>
<dbReference type="InterPro" id="IPR036047">
    <property type="entry name" value="F-box-like_dom_sf"/>
</dbReference>
<dbReference type="EMBL" id="JACGWJ010000020">
    <property type="protein sequence ID" value="KAL0339988.1"/>
    <property type="molecule type" value="Genomic_DNA"/>
</dbReference>
<dbReference type="SUPFAM" id="SSF81383">
    <property type="entry name" value="F-box domain"/>
    <property type="match status" value="1"/>
</dbReference>
<dbReference type="InterPro" id="IPR013187">
    <property type="entry name" value="F-box-assoc_dom_typ3"/>
</dbReference>
<name>A0AAW2NA37_SESRA</name>
<gene>
    <name evidence="3" type="ORF">Sradi_4515600</name>
</gene>
<dbReference type="InterPro" id="IPR001810">
    <property type="entry name" value="F-box_dom"/>
</dbReference>
<protein>
    <submittedName>
        <fullName evidence="3">F-box protein</fullName>
    </submittedName>
</protein>
<reference evidence="3" key="2">
    <citation type="journal article" date="2024" name="Plant">
        <title>Genomic evolution and insights into agronomic trait innovations of Sesamum species.</title>
        <authorList>
            <person name="Miao H."/>
            <person name="Wang L."/>
            <person name="Qu L."/>
            <person name="Liu H."/>
            <person name="Sun Y."/>
            <person name="Le M."/>
            <person name="Wang Q."/>
            <person name="Wei S."/>
            <person name="Zheng Y."/>
            <person name="Lin W."/>
            <person name="Duan Y."/>
            <person name="Cao H."/>
            <person name="Xiong S."/>
            <person name="Wang X."/>
            <person name="Wei L."/>
            <person name="Li C."/>
            <person name="Ma Q."/>
            <person name="Ju M."/>
            <person name="Zhao R."/>
            <person name="Li G."/>
            <person name="Mu C."/>
            <person name="Tian Q."/>
            <person name="Mei H."/>
            <person name="Zhang T."/>
            <person name="Gao T."/>
            <person name="Zhang H."/>
        </authorList>
    </citation>
    <scope>NUCLEOTIDE SEQUENCE</scope>
    <source>
        <strain evidence="3">G02</strain>
    </source>
</reference>
<feature type="domain" description="F-box" evidence="1">
    <location>
        <begin position="13"/>
        <end position="47"/>
    </location>
</feature>
<dbReference type="PANTHER" id="PTHR35546:SF115">
    <property type="entry name" value="F-BOX DOMAIN-CONTAINING PROTEIN"/>
    <property type="match status" value="1"/>
</dbReference>
<comment type="caution">
    <text evidence="3">The sequence shown here is derived from an EMBL/GenBank/DDBJ whole genome shotgun (WGS) entry which is preliminary data.</text>
</comment>
<evidence type="ECO:0000259" key="1">
    <source>
        <dbReference type="Pfam" id="PF00646"/>
    </source>
</evidence>
<evidence type="ECO:0000313" key="3">
    <source>
        <dbReference type="EMBL" id="KAL0339988.1"/>
    </source>
</evidence>
<sequence>MTKRSAEIVAANEDLLTEILLRLPTKSLLRFKCVSIQWLHLISSPYFARNHSLQNPNPSTSGLFLYQYPSLLYLTLAVEPNVTSRPSFGPVPILDFLRITPFASNLTILSSCNGLLLCLLVSPPSWNDADVIYFVSNPTTKKSSPLPPLQMLAERPIITMDLAFDPRESPHYKVICFRQYNPPDGLEFEIQIFSSETGSWKICQGPFVNIRAGILFRGRGVYWNKRIHYLDSTGGGSFYFKVEEESLGFLRMPFIQSEVQAMERSWYLGQSGGHLHLVDIETNITRDSSIDIYELQNDYSGWFLRYRVNLGSIGSEFPEMVRYIGVHEFLDVEGNQRSGIGRYYIYSVLNVVREGDDLFEIVLSIPNKIVCYNPGNRTSKVLVYFGDDRDRVRYEWHNVFLYTQTFCPFEFMGLSVLFGGLKFQCNENCIN</sequence>
<evidence type="ECO:0000259" key="2">
    <source>
        <dbReference type="Pfam" id="PF08268"/>
    </source>
</evidence>
<dbReference type="CDD" id="cd22157">
    <property type="entry name" value="F-box_AtFBW1-like"/>
    <property type="match status" value="1"/>
</dbReference>
<proteinExistence type="predicted"/>
<dbReference type="PANTHER" id="PTHR35546">
    <property type="entry name" value="F-BOX PROTEIN INTERACTION DOMAIN PROTEIN-RELATED"/>
    <property type="match status" value="1"/>
</dbReference>
<dbReference type="NCBIfam" id="TIGR01640">
    <property type="entry name" value="F_box_assoc_1"/>
    <property type="match status" value="1"/>
</dbReference>
<dbReference type="InterPro" id="IPR017451">
    <property type="entry name" value="F-box-assoc_interact_dom"/>
</dbReference>
<accession>A0AAW2NA37</accession>
<dbReference type="InterPro" id="IPR055290">
    <property type="entry name" value="At3g26010-like"/>
</dbReference>
<dbReference type="AlphaFoldDB" id="A0AAW2NA37"/>
<feature type="domain" description="F-box associated beta-propeller type 3" evidence="2">
    <location>
        <begin position="107"/>
        <end position="281"/>
    </location>
</feature>
<dbReference type="Pfam" id="PF00646">
    <property type="entry name" value="F-box"/>
    <property type="match status" value="1"/>
</dbReference>